<dbReference type="InParanoid" id="A0A409WPG0"/>
<dbReference type="Gene3D" id="1.20.1280.50">
    <property type="match status" value="1"/>
</dbReference>
<evidence type="ECO:0000313" key="1">
    <source>
        <dbReference type="EMBL" id="PPQ80383.1"/>
    </source>
</evidence>
<protein>
    <submittedName>
        <fullName evidence="1">Uncharacterized protein</fullName>
    </submittedName>
</protein>
<dbReference type="AlphaFoldDB" id="A0A409WPG0"/>
<name>A0A409WPG0_9AGAR</name>
<sequence>MSAQSLPVELLHHIFSLVCIPCHRHRRPPAEAVAPALGLGRICRNWRTVVWGMPELWEQLDIVEFKRDHGGGLGNEIDLIREWIQRVQGRLSTISVSPSCRSYWQHSPLPIFKLLTSHSTTWKSLYLHITCDCTLFLKAFARGRVPCLETLYIKRDSVGKIERYGPALDFIADAPSLTVIDYEGHCLPAASITQPWPRLVSLTEQSGFGDIGDLQKSVPTSNT</sequence>
<keyword evidence="2" id="KW-1185">Reference proteome</keyword>
<evidence type="ECO:0000313" key="2">
    <source>
        <dbReference type="Proteomes" id="UP000284706"/>
    </source>
</evidence>
<dbReference type="OrthoDB" id="2269034at2759"/>
<comment type="caution">
    <text evidence="1">The sequence shown here is derived from an EMBL/GenBank/DDBJ whole genome shotgun (WGS) entry which is preliminary data.</text>
</comment>
<proteinExistence type="predicted"/>
<organism evidence="1 2">
    <name type="scientific">Gymnopilus dilepis</name>
    <dbReference type="NCBI Taxonomy" id="231916"/>
    <lineage>
        <taxon>Eukaryota</taxon>
        <taxon>Fungi</taxon>
        <taxon>Dikarya</taxon>
        <taxon>Basidiomycota</taxon>
        <taxon>Agaricomycotina</taxon>
        <taxon>Agaricomycetes</taxon>
        <taxon>Agaricomycetidae</taxon>
        <taxon>Agaricales</taxon>
        <taxon>Agaricineae</taxon>
        <taxon>Hymenogastraceae</taxon>
        <taxon>Gymnopilus</taxon>
    </lineage>
</organism>
<accession>A0A409WPG0</accession>
<dbReference type="Proteomes" id="UP000284706">
    <property type="component" value="Unassembled WGS sequence"/>
</dbReference>
<dbReference type="EMBL" id="NHYE01004955">
    <property type="protein sequence ID" value="PPQ80383.1"/>
    <property type="molecule type" value="Genomic_DNA"/>
</dbReference>
<reference evidence="1 2" key="1">
    <citation type="journal article" date="2018" name="Evol. Lett.">
        <title>Horizontal gene cluster transfer increased hallucinogenic mushroom diversity.</title>
        <authorList>
            <person name="Reynolds H.T."/>
            <person name="Vijayakumar V."/>
            <person name="Gluck-Thaler E."/>
            <person name="Korotkin H.B."/>
            <person name="Matheny P.B."/>
            <person name="Slot J.C."/>
        </authorList>
    </citation>
    <scope>NUCLEOTIDE SEQUENCE [LARGE SCALE GENOMIC DNA]</scope>
    <source>
        <strain evidence="1 2">SRW20</strain>
    </source>
</reference>
<gene>
    <name evidence="1" type="ORF">CVT26_008270</name>
</gene>